<proteinExistence type="predicted"/>
<dbReference type="SUPFAM" id="SSF56219">
    <property type="entry name" value="DNase I-like"/>
    <property type="match status" value="1"/>
</dbReference>
<name>A0ABT2A972_9BURK</name>
<keyword evidence="2" id="KW-0540">Nuclease</keyword>
<keyword evidence="3" id="KW-1185">Reference proteome</keyword>
<accession>A0ABT2A972</accession>
<dbReference type="InterPro" id="IPR036691">
    <property type="entry name" value="Endo/exonu/phosph_ase_sf"/>
</dbReference>
<protein>
    <submittedName>
        <fullName evidence="2">Endonuclease/exonuclease/phosphatase family protein</fullName>
    </submittedName>
</protein>
<evidence type="ECO:0000313" key="3">
    <source>
        <dbReference type="Proteomes" id="UP001205560"/>
    </source>
</evidence>
<dbReference type="RefSeq" id="WP_258846121.1">
    <property type="nucleotide sequence ID" value="NZ_JANUGX010000016.1"/>
</dbReference>
<dbReference type="PANTHER" id="PTHR42834:SF1">
    <property type="entry name" value="ENDONUCLEASE_EXONUCLEASE_PHOSPHATASE FAMILY PROTEIN (AFU_ORTHOLOGUE AFUA_3G09210)"/>
    <property type="match status" value="1"/>
</dbReference>
<dbReference type="Pfam" id="PF03372">
    <property type="entry name" value="Exo_endo_phos"/>
    <property type="match status" value="1"/>
</dbReference>
<dbReference type="InterPro" id="IPR005135">
    <property type="entry name" value="Endo/exonuclease/phosphatase"/>
</dbReference>
<comment type="caution">
    <text evidence="2">The sequence shown here is derived from an EMBL/GenBank/DDBJ whole genome shotgun (WGS) entry which is preliminary data.</text>
</comment>
<gene>
    <name evidence="2" type="ORF">NX782_14180</name>
</gene>
<dbReference type="EMBL" id="JANUGX010000016">
    <property type="protein sequence ID" value="MCS0590340.1"/>
    <property type="molecule type" value="Genomic_DNA"/>
</dbReference>
<evidence type="ECO:0000259" key="1">
    <source>
        <dbReference type="Pfam" id="PF03372"/>
    </source>
</evidence>
<dbReference type="Gene3D" id="3.60.10.10">
    <property type="entry name" value="Endonuclease/exonuclease/phosphatase"/>
    <property type="match status" value="1"/>
</dbReference>
<sequence length="331" mass="36222">MQQEIRFATFNVCNLAPPGARLYENLEPSTPEEYEAKIAWTARQIDMLGADVIGFQEVFSQASLAEALSRTRRYREAIHVGFDPDPGADKLTPSVALVSRLPLADAAESFPYFPPGIAMPPGNRDPDRFTRAPLHAAIEIRPGLIVDVVVVHLKSRRPDYRANDTGDDPQLFALASLRSLIRRGTEAAALRVILSKLGRENGRPRVVLGDFNDVADAVTTGIVLGIGAPSGDRLYDACQLQRRQDRLRHVGFSNLHDGQYTTIDHILVSGEFNSELPDALGEIADVVYLNDHLDLGLPEASDHGQVLARLRLFEPSASQPGGPYIPPYGDA</sequence>
<dbReference type="Proteomes" id="UP001205560">
    <property type="component" value="Unassembled WGS sequence"/>
</dbReference>
<evidence type="ECO:0000313" key="2">
    <source>
        <dbReference type="EMBL" id="MCS0590340.1"/>
    </source>
</evidence>
<dbReference type="PANTHER" id="PTHR42834">
    <property type="entry name" value="ENDONUCLEASE/EXONUCLEASE/PHOSPHATASE FAMILY PROTEIN (AFU_ORTHOLOGUE AFUA_3G09210)"/>
    <property type="match status" value="1"/>
</dbReference>
<reference evidence="2 3" key="1">
    <citation type="submission" date="2022-08" db="EMBL/GenBank/DDBJ databases">
        <title>Reclassification of Massilia species as members of the genera Telluria, Duganella, Pseudoduganella, Mokoshia gen. nov. and Zemynaea gen. nov. using orthogonal and non-orthogonal genome-based approaches.</title>
        <authorList>
            <person name="Bowman J.P."/>
        </authorList>
    </citation>
    <scope>NUCLEOTIDE SEQUENCE [LARGE SCALE GENOMIC DNA]</scope>
    <source>
        <strain evidence="2 3">LMG 28164</strain>
    </source>
</reference>
<feature type="domain" description="Endonuclease/exonuclease/phosphatase" evidence="1">
    <location>
        <begin position="8"/>
        <end position="303"/>
    </location>
</feature>
<organism evidence="2 3">
    <name type="scientific">Massilia norwichensis</name>
    <dbReference type="NCBI Taxonomy" id="1442366"/>
    <lineage>
        <taxon>Bacteria</taxon>
        <taxon>Pseudomonadati</taxon>
        <taxon>Pseudomonadota</taxon>
        <taxon>Betaproteobacteria</taxon>
        <taxon>Burkholderiales</taxon>
        <taxon>Oxalobacteraceae</taxon>
        <taxon>Telluria group</taxon>
        <taxon>Massilia</taxon>
    </lineage>
</organism>
<keyword evidence="2" id="KW-0378">Hydrolase</keyword>
<keyword evidence="2" id="KW-0255">Endonuclease</keyword>
<dbReference type="GO" id="GO:0004519">
    <property type="term" value="F:endonuclease activity"/>
    <property type="evidence" value="ECO:0007669"/>
    <property type="project" value="UniProtKB-KW"/>
</dbReference>